<dbReference type="EMBL" id="DF933813">
    <property type="protein sequence ID" value="GAM35375.1"/>
    <property type="molecule type" value="Genomic_DNA"/>
</dbReference>
<evidence type="ECO:0000256" key="2">
    <source>
        <dbReference type="SAM" id="MobiDB-lite"/>
    </source>
</evidence>
<comment type="caution">
    <text evidence="3">The sequence shown here is derived from an EMBL/GenBank/DDBJ whole genome shotgun (WGS) entry which is preliminary data.</text>
</comment>
<organism evidence="3 4">
    <name type="scientific">Talaromyces pinophilus</name>
    <name type="common">Penicillium pinophilum</name>
    <dbReference type="NCBI Taxonomy" id="128442"/>
    <lineage>
        <taxon>Eukaryota</taxon>
        <taxon>Fungi</taxon>
        <taxon>Dikarya</taxon>
        <taxon>Ascomycota</taxon>
        <taxon>Pezizomycotina</taxon>
        <taxon>Eurotiomycetes</taxon>
        <taxon>Eurotiomycetidae</taxon>
        <taxon>Eurotiales</taxon>
        <taxon>Trichocomaceae</taxon>
        <taxon>Talaromyces</taxon>
        <taxon>Talaromyces sect. Talaromyces</taxon>
    </lineage>
</organism>
<proteinExistence type="predicted"/>
<dbReference type="InterPro" id="IPR039604">
    <property type="entry name" value="Bfr1"/>
</dbReference>
<dbReference type="GO" id="GO:0003729">
    <property type="term" value="F:mRNA binding"/>
    <property type="evidence" value="ECO:0007669"/>
    <property type="project" value="TreeGrafter"/>
</dbReference>
<evidence type="ECO:0000313" key="3">
    <source>
        <dbReference type="EMBL" id="GAM35375.1"/>
    </source>
</evidence>
<feature type="compositionally biased region" description="Basic and acidic residues" evidence="2">
    <location>
        <begin position="456"/>
        <end position="483"/>
    </location>
</feature>
<keyword evidence="4" id="KW-1185">Reference proteome</keyword>
<feature type="region of interest" description="Disordered" evidence="2">
    <location>
        <begin position="430"/>
        <end position="483"/>
    </location>
</feature>
<accession>A0A6V8H291</accession>
<dbReference type="GO" id="GO:0005783">
    <property type="term" value="C:endoplasmic reticulum"/>
    <property type="evidence" value="ECO:0007669"/>
    <property type="project" value="TreeGrafter"/>
</dbReference>
<gene>
    <name evidence="3" type="ORF">TCE0_017f03663</name>
</gene>
<feature type="region of interest" description="Disordered" evidence="2">
    <location>
        <begin position="342"/>
        <end position="366"/>
    </location>
</feature>
<feature type="coiled-coil region" evidence="1">
    <location>
        <begin position="163"/>
        <end position="284"/>
    </location>
</feature>
<dbReference type="Proteomes" id="UP000053095">
    <property type="component" value="Unassembled WGS sequence"/>
</dbReference>
<dbReference type="GO" id="GO:1990904">
    <property type="term" value="C:ribonucleoprotein complex"/>
    <property type="evidence" value="ECO:0007669"/>
    <property type="project" value="TreeGrafter"/>
</dbReference>
<sequence>MASTATDAAVGQKTRPTKPDEATYKANLAAAEKEHAAAQEKLNQIKAKIESAKPNNQDSPAAKRQKELRAELSAIRQKQQGFKSARSSTQEKLNALDATLKARVAEQNNSRGKIAFKNVEEIDKEIARLEKQVDSGSMRLVDEKKALSDISSLRKQRKNFAGLDDGQKNIDSLKKQIAELKKTLDNPEARALSDKYNEIQQELDSIKAEQDSAFKNLNSLRDERTKLQQDQQAKFTAIRELKDTYYKERKAYKEYEDEVWRARRERQKAEREAFEREKKKKIADKKLEEASQLAYTDEILTAQGLIRHFNPNYDFASLGLDDNKRTAGGAFRAEVGRTVDESGIKGMKKGKKGKKGGNASPAPAAEGKFNLSFGVIEDFAKVKVDQPMSQADVPAVVEKLAAKITEWKKNQAAKTQENIKKAQEEIARLEEESQRATDHAKKVAQTNAGVNGHVSAEAEAKQEKDGADDAADELKKAAIEDAE</sequence>
<dbReference type="GO" id="GO:0042175">
    <property type="term" value="C:nuclear outer membrane-endoplasmic reticulum membrane network"/>
    <property type="evidence" value="ECO:0007669"/>
    <property type="project" value="TreeGrafter"/>
</dbReference>
<dbReference type="PANTHER" id="PTHR31027">
    <property type="entry name" value="NUCLEAR SEGREGATION PROTEIN BFR1"/>
    <property type="match status" value="1"/>
</dbReference>
<keyword evidence="1" id="KW-0175">Coiled coil</keyword>
<dbReference type="GO" id="GO:0008298">
    <property type="term" value="P:intracellular mRNA localization"/>
    <property type="evidence" value="ECO:0007669"/>
    <property type="project" value="TreeGrafter"/>
</dbReference>
<feature type="compositionally biased region" description="Basic and acidic residues" evidence="2">
    <location>
        <begin position="430"/>
        <end position="441"/>
    </location>
</feature>
<feature type="region of interest" description="Disordered" evidence="2">
    <location>
        <begin position="1"/>
        <end position="22"/>
    </location>
</feature>
<name>A0A6V8H291_TALPI</name>
<dbReference type="AlphaFoldDB" id="A0A6V8H291"/>
<feature type="region of interest" description="Disordered" evidence="2">
    <location>
        <begin position="48"/>
        <end position="67"/>
    </location>
</feature>
<dbReference type="PANTHER" id="PTHR31027:SF2">
    <property type="entry name" value="LEBERCILIN DOMAIN-CONTAINING PROTEIN"/>
    <property type="match status" value="1"/>
</dbReference>
<reference evidence="4" key="1">
    <citation type="journal article" date="2015" name="Genome Announc.">
        <title>Draft genome sequence of Talaromyces cellulolyticus strain Y-94, a source of lignocellulosic biomass-degrading enzymes.</title>
        <authorList>
            <person name="Fujii T."/>
            <person name="Koike H."/>
            <person name="Sawayama S."/>
            <person name="Yano S."/>
            <person name="Inoue H."/>
        </authorList>
    </citation>
    <scope>NUCLEOTIDE SEQUENCE [LARGE SCALE GENOMIC DNA]</scope>
    <source>
        <strain evidence="4">Y-94</strain>
    </source>
</reference>
<evidence type="ECO:0008006" key="5">
    <source>
        <dbReference type="Google" id="ProtNLM"/>
    </source>
</evidence>
<feature type="compositionally biased region" description="Basic residues" evidence="2">
    <location>
        <begin position="346"/>
        <end position="355"/>
    </location>
</feature>
<evidence type="ECO:0000256" key="1">
    <source>
        <dbReference type="SAM" id="Coils"/>
    </source>
</evidence>
<protein>
    <recommendedName>
        <fullName evidence="5">Nuclear segregation protein</fullName>
    </recommendedName>
</protein>
<evidence type="ECO:0000313" key="4">
    <source>
        <dbReference type="Proteomes" id="UP000053095"/>
    </source>
</evidence>